<keyword evidence="6" id="KW-0456">Lyase</keyword>
<name>V2Y715_9FIRM</name>
<proteinExistence type="inferred from homology"/>
<dbReference type="InterPro" id="IPR012904">
    <property type="entry name" value="OGG_N"/>
</dbReference>
<keyword evidence="12" id="KW-1185">Reference proteome</keyword>
<feature type="domain" description="HhH-GPD" evidence="10">
    <location>
        <begin position="115"/>
        <end position="259"/>
    </location>
</feature>
<evidence type="ECO:0000256" key="4">
    <source>
        <dbReference type="ARBA" id="ARBA00022801"/>
    </source>
</evidence>
<dbReference type="InterPro" id="IPR011257">
    <property type="entry name" value="DNA_glycosylase"/>
</dbReference>
<dbReference type="Pfam" id="PF07934">
    <property type="entry name" value="OGG_N"/>
    <property type="match status" value="1"/>
</dbReference>
<dbReference type="GO" id="GO:0008534">
    <property type="term" value="F:oxidized purine nucleobase lesion DNA N-glycosylase activity"/>
    <property type="evidence" value="ECO:0007669"/>
    <property type="project" value="InterPro"/>
</dbReference>
<evidence type="ECO:0000256" key="6">
    <source>
        <dbReference type="ARBA" id="ARBA00023239"/>
    </source>
</evidence>
<dbReference type="SUPFAM" id="SSF55945">
    <property type="entry name" value="TATA-box binding protein-like"/>
    <property type="match status" value="1"/>
</dbReference>
<dbReference type="InterPro" id="IPR003265">
    <property type="entry name" value="HhH-GPD_domain"/>
</dbReference>
<dbReference type="Gene3D" id="1.10.340.30">
    <property type="entry name" value="Hypothetical protein, domain 2"/>
    <property type="match status" value="1"/>
</dbReference>
<dbReference type="InterPro" id="IPR023170">
    <property type="entry name" value="HhH_base_excis_C"/>
</dbReference>
<evidence type="ECO:0000313" key="12">
    <source>
        <dbReference type="Proteomes" id="UP000018227"/>
    </source>
</evidence>
<evidence type="ECO:0000256" key="7">
    <source>
        <dbReference type="ARBA" id="ARBA00023268"/>
    </source>
</evidence>
<evidence type="ECO:0000259" key="10">
    <source>
        <dbReference type="SMART" id="SM00478"/>
    </source>
</evidence>
<dbReference type="Gene3D" id="1.10.1670.10">
    <property type="entry name" value="Helix-hairpin-Helix base-excision DNA repair enzymes (C-terminal)"/>
    <property type="match status" value="1"/>
</dbReference>
<dbReference type="RefSeq" id="WP_023353936.1">
    <property type="nucleotide sequence ID" value="NZ_KI535367.1"/>
</dbReference>
<dbReference type="STRING" id="592026.GCWU0000282_001055"/>
<keyword evidence="8" id="KW-0326">Glycosidase</keyword>
<dbReference type="OrthoDB" id="9798522at2"/>
<evidence type="ECO:0000256" key="1">
    <source>
        <dbReference type="ARBA" id="ARBA00010679"/>
    </source>
</evidence>
<keyword evidence="3" id="KW-0227">DNA damage</keyword>
<comment type="catalytic activity">
    <reaction evidence="9">
        <text>2'-deoxyribonucleotide-(2'-deoxyribose 5'-phosphate)-2'-deoxyribonucleotide-DNA = a 3'-end 2'-deoxyribonucleotide-(2,3-dehydro-2,3-deoxyribose 5'-phosphate)-DNA + a 5'-end 5'-phospho-2'-deoxyribonucleoside-DNA + H(+)</text>
        <dbReference type="Rhea" id="RHEA:66592"/>
        <dbReference type="Rhea" id="RHEA-COMP:13180"/>
        <dbReference type="Rhea" id="RHEA-COMP:16897"/>
        <dbReference type="Rhea" id="RHEA-COMP:17067"/>
        <dbReference type="ChEBI" id="CHEBI:15378"/>
        <dbReference type="ChEBI" id="CHEBI:136412"/>
        <dbReference type="ChEBI" id="CHEBI:157695"/>
        <dbReference type="ChEBI" id="CHEBI:167181"/>
        <dbReference type="EC" id="4.2.99.18"/>
    </reaction>
</comment>
<dbReference type="GO" id="GO:0006284">
    <property type="term" value="P:base-excision repair"/>
    <property type="evidence" value="ECO:0007669"/>
    <property type="project" value="InterPro"/>
</dbReference>
<dbReference type="PANTHER" id="PTHR10242">
    <property type="entry name" value="8-OXOGUANINE DNA GLYCOSYLASE"/>
    <property type="match status" value="1"/>
</dbReference>
<keyword evidence="5" id="KW-0234">DNA repair</keyword>
<accession>V2Y715</accession>
<protein>
    <recommendedName>
        <fullName evidence="2">DNA-(apurinic or apyrimidinic site) lyase</fullName>
        <ecNumber evidence="2">4.2.99.18</ecNumber>
    </recommendedName>
</protein>
<dbReference type="PANTHER" id="PTHR10242:SF2">
    <property type="entry name" value="N-GLYCOSYLASE_DNA LYASE"/>
    <property type="match status" value="1"/>
</dbReference>
<dbReference type="GO" id="GO:0003684">
    <property type="term" value="F:damaged DNA binding"/>
    <property type="evidence" value="ECO:0007669"/>
    <property type="project" value="InterPro"/>
</dbReference>
<evidence type="ECO:0000313" key="11">
    <source>
        <dbReference type="EMBL" id="ESL03887.1"/>
    </source>
</evidence>
<dbReference type="SUPFAM" id="SSF48150">
    <property type="entry name" value="DNA-glycosylase"/>
    <property type="match status" value="1"/>
</dbReference>
<dbReference type="Proteomes" id="UP000018227">
    <property type="component" value="Unassembled WGS sequence"/>
</dbReference>
<dbReference type="AlphaFoldDB" id="V2Y715"/>
<gene>
    <name evidence="11" type="ORF">GCWU0000282_001055</name>
</gene>
<comment type="caution">
    <text evidence="11">The sequence shown here is derived from an EMBL/GenBank/DDBJ whole genome shotgun (WGS) entry which is preliminary data.</text>
</comment>
<dbReference type="EMBL" id="ACIL03000007">
    <property type="protein sequence ID" value="ESL03887.1"/>
    <property type="molecule type" value="Genomic_DNA"/>
</dbReference>
<dbReference type="HOGENOM" id="CLU_027543_3_0_9"/>
<comment type="similarity">
    <text evidence="1">Belongs to the type-1 OGG1 family.</text>
</comment>
<dbReference type="Pfam" id="PF00730">
    <property type="entry name" value="HhH-GPD"/>
    <property type="match status" value="1"/>
</dbReference>
<keyword evidence="4" id="KW-0378">Hydrolase</keyword>
<evidence type="ECO:0000256" key="8">
    <source>
        <dbReference type="ARBA" id="ARBA00023295"/>
    </source>
</evidence>
<reference evidence="11 12" key="1">
    <citation type="submission" date="2013-06" db="EMBL/GenBank/DDBJ databases">
        <authorList>
            <person name="Weinstock G."/>
            <person name="Sodergren E."/>
            <person name="Clifton S."/>
            <person name="Fulton L."/>
            <person name="Fulton B."/>
            <person name="Courtney L."/>
            <person name="Fronick C."/>
            <person name="Harrison M."/>
            <person name="Strong C."/>
            <person name="Farmer C."/>
            <person name="Delahaunty K."/>
            <person name="Markovic C."/>
            <person name="Hall O."/>
            <person name="Minx P."/>
            <person name="Tomlinson C."/>
            <person name="Mitreva M."/>
            <person name="Nelson J."/>
            <person name="Hou S."/>
            <person name="Wollam A."/>
            <person name="Pepin K.H."/>
            <person name="Johnson M."/>
            <person name="Bhonagiri V."/>
            <person name="Nash W.E."/>
            <person name="Warren W."/>
            <person name="Chinwalla A."/>
            <person name="Mardis E.R."/>
            <person name="Wilson R.K."/>
        </authorList>
    </citation>
    <scope>NUCLEOTIDE SEQUENCE [LARGE SCALE GENOMIC DNA]</scope>
    <source>
        <strain evidence="11 12">ATCC 51271</strain>
    </source>
</reference>
<evidence type="ECO:0000256" key="9">
    <source>
        <dbReference type="ARBA" id="ARBA00044632"/>
    </source>
</evidence>
<dbReference type="GO" id="GO:0006289">
    <property type="term" value="P:nucleotide-excision repair"/>
    <property type="evidence" value="ECO:0007669"/>
    <property type="project" value="InterPro"/>
</dbReference>
<evidence type="ECO:0000256" key="5">
    <source>
        <dbReference type="ARBA" id="ARBA00023204"/>
    </source>
</evidence>
<dbReference type="GO" id="GO:0140078">
    <property type="term" value="F:class I DNA-(apurinic or apyrimidinic site) endonuclease activity"/>
    <property type="evidence" value="ECO:0007669"/>
    <property type="project" value="UniProtKB-EC"/>
</dbReference>
<sequence>MSEKFIIKLKDLNLKQIADSGQIFRMTEEGDNCYRIWFRKHTTLVEENDGEFTFHCSEDEFNNVWFDYFDLGTDYSAIKALADEKDEYLKNAIANGFGIRILRQDLWEMIISFIVSQNNNIPRIKNSIAKLCALTEDGSFPSAEVLSKVSVEELHSYGLGYRDEYIHRMAVKTANGEFVPESLIGLPYEEAKKLLMAEHGIGKKVADCICVFGLHMLDAFPIDTHVKQILAAHYEDGFPFERYKGYAAVMQQYMFYYDLENSKKVPKK</sequence>
<evidence type="ECO:0000256" key="3">
    <source>
        <dbReference type="ARBA" id="ARBA00022763"/>
    </source>
</evidence>
<dbReference type="SMART" id="SM00478">
    <property type="entry name" value="ENDO3c"/>
    <property type="match status" value="1"/>
</dbReference>
<dbReference type="CDD" id="cd00056">
    <property type="entry name" value="ENDO3c"/>
    <property type="match status" value="1"/>
</dbReference>
<evidence type="ECO:0000256" key="2">
    <source>
        <dbReference type="ARBA" id="ARBA00012720"/>
    </source>
</evidence>
<dbReference type="InterPro" id="IPR052054">
    <property type="entry name" value="Oxidative_DNA_repair_enzyme"/>
</dbReference>
<dbReference type="eggNOG" id="COG0122">
    <property type="taxonomic scope" value="Bacteria"/>
</dbReference>
<organism evidence="11 12">
    <name type="scientific">Catonella morbi ATCC 51271</name>
    <dbReference type="NCBI Taxonomy" id="592026"/>
    <lineage>
        <taxon>Bacteria</taxon>
        <taxon>Bacillati</taxon>
        <taxon>Bacillota</taxon>
        <taxon>Clostridia</taxon>
        <taxon>Lachnospirales</taxon>
        <taxon>Lachnospiraceae</taxon>
        <taxon>Catonella</taxon>
    </lineage>
</organism>
<dbReference type="EC" id="4.2.99.18" evidence="2"/>
<dbReference type="Gene3D" id="3.30.310.260">
    <property type="match status" value="1"/>
</dbReference>
<keyword evidence="7" id="KW-0511">Multifunctional enzyme</keyword>